<sequence length="146" mass="17054">MIKHYLGIFINLFYRCFYKLDPEQEVFKGYLKHYLGLMGIGEAQLLIHNERVARQLEFLNMHHYKCDFNGAVFIAGCIYAERELGYTMHHQCLSFGNALSDVFKHRHQFTSMPVHEVISQSLDRVHLHETHKLAKELTTAVKTITA</sequence>
<proteinExistence type="predicted"/>
<dbReference type="RefSeq" id="YP_009599358.1">
    <property type="nucleotide sequence ID" value="NC_041916.1"/>
</dbReference>
<evidence type="ECO:0000313" key="2">
    <source>
        <dbReference type="Proteomes" id="UP000221243"/>
    </source>
</evidence>
<accession>A0A1Q2U2U8</accession>
<dbReference type="OrthoDB" id="22188at10239"/>
<organism evidence="1 2">
    <name type="scientific">Vibrio phage pTD1</name>
    <dbReference type="NCBI Taxonomy" id="1938577"/>
    <lineage>
        <taxon>Viruses</taxon>
        <taxon>Duplodnaviria</taxon>
        <taxon>Heunggongvirae</taxon>
        <taxon>Uroviricota</taxon>
        <taxon>Caudoviricetes</taxon>
        <taxon>Chimalliviridae</taxon>
        <taxon>Gorgonvirinae</taxon>
        <taxon>Tidunavirus</taxon>
        <taxon>Tidunavirus pTD1</taxon>
    </lineage>
</organism>
<dbReference type="KEGG" id="vg:40075087"/>
<dbReference type="GeneID" id="40075087"/>
<reference evidence="1 2" key="1">
    <citation type="submission" date="2017-01" db="EMBL/GenBank/DDBJ databases">
        <title>Complete Genome Sequence of Vibrio Parahaemolyticus Bacteriophage pTD1.</title>
        <authorList>
            <person name="Midorikawa Y."/>
            <person name="Sano M."/>
        </authorList>
    </citation>
    <scope>NUCLEOTIDE SEQUENCE [LARGE SCALE GENOMIC DNA]</scope>
    <source>
        <strain evidence="1">PTD1</strain>
    </source>
</reference>
<dbReference type="EMBL" id="AP017972">
    <property type="protein sequence ID" value="BAW98280.1"/>
    <property type="molecule type" value="Genomic_DNA"/>
</dbReference>
<keyword evidence="2" id="KW-1185">Reference proteome</keyword>
<evidence type="ECO:0000313" key="1">
    <source>
        <dbReference type="EMBL" id="BAW98280.1"/>
    </source>
</evidence>
<name>A0A1Q2U2U8_9CAUD</name>
<protein>
    <submittedName>
        <fullName evidence="1">Uncharacterized protein</fullName>
    </submittedName>
</protein>
<dbReference type="Proteomes" id="UP000221243">
    <property type="component" value="Segment"/>
</dbReference>